<comment type="caution">
    <text evidence="2">The sequence shown here is derived from an EMBL/GenBank/DDBJ whole genome shotgun (WGS) entry which is preliminary data.</text>
</comment>
<keyword evidence="3" id="KW-1185">Reference proteome</keyword>
<protein>
    <submittedName>
        <fullName evidence="2">Uncharacterized protein</fullName>
    </submittedName>
</protein>
<proteinExistence type="predicted"/>
<evidence type="ECO:0000256" key="1">
    <source>
        <dbReference type="SAM" id="MobiDB-lite"/>
    </source>
</evidence>
<feature type="region of interest" description="Disordered" evidence="1">
    <location>
        <begin position="60"/>
        <end position="88"/>
    </location>
</feature>
<sequence>MSTFCRLSISSEMLMMSSSKKTLPEKGEWRPPAILPAWNSASSPAGCGVDRPATEVPRALRWSSGAGRRRARRFPAVDEAADRERGPSGHHHRFCRALYSYHSGWAAGTLNKSRPTANDTLNTTPCRCAVARPQSPIRSRRVPPPRPRPPGDFEPMARRGRRLCREVFADGPVLWKRVDLFQHP</sequence>
<dbReference type="EMBL" id="BPLR01003333">
    <property type="protein sequence ID" value="GIX83455.1"/>
    <property type="molecule type" value="Genomic_DNA"/>
</dbReference>
<evidence type="ECO:0000313" key="3">
    <source>
        <dbReference type="Proteomes" id="UP001054945"/>
    </source>
</evidence>
<evidence type="ECO:0000313" key="2">
    <source>
        <dbReference type="EMBL" id="GIX83455.1"/>
    </source>
</evidence>
<dbReference type="AlphaFoldDB" id="A0AAV4NFA1"/>
<feature type="region of interest" description="Disordered" evidence="1">
    <location>
        <begin position="133"/>
        <end position="156"/>
    </location>
</feature>
<name>A0AAV4NFA1_CAEEX</name>
<accession>A0AAV4NFA1</accession>
<reference evidence="2 3" key="1">
    <citation type="submission" date="2021-06" db="EMBL/GenBank/DDBJ databases">
        <title>Caerostris extrusa draft genome.</title>
        <authorList>
            <person name="Kono N."/>
            <person name="Arakawa K."/>
        </authorList>
    </citation>
    <scope>NUCLEOTIDE SEQUENCE [LARGE SCALE GENOMIC DNA]</scope>
</reference>
<gene>
    <name evidence="2" type="ORF">CEXT_661101</name>
</gene>
<dbReference type="Proteomes" id="UP001054945">
    <property type="component" value="Unassembled WGS sequence"/>
</dbReference>
<organism evidence="2 3">
    <name type="scientific">Caerostris extrusa</name>
    <name type="common">Bark spider</name>
    <name type="synonym">Caerostris bankana</name>
    <dbReference type="NCBI Taxonomy" id="172846"/>
    <lineage>
        <taxon>Eukaryota</taxon>
        <taxon>Metazoa</taxon>
        <taxon>Ecdysozoa</taxon>
        <taxon>Arthropoda</taxon>
        <taxon>Chelicerata</taxon>
        <taxon>Arachnida</taxon>
        <taxon>Araneae</taxon>
        <taxon>Araneomorphae</taxon>
        <taxon>Entelegynae</taxon>
        <taxon>Araneoidea</taxon>
        <taxon>Araneidae</taxon>
        <taxon>Caerostris</taxon>
    </lineage>
</organism>